<accession>A0A5E4DCQ2</accession>
<dbReference type="EMBL" id="CABDUW010005417">
    <property type="protein sequence ID" value="VTJ90932.1"/>
    <property type="molecule type" value="Genomic_DNA"/>
</dbReference>
<evidence type="ECO:0000256" key="3">
    <source>
        <dbReference type="ARBA" id="ARBA00022703"/>
    </source>
</evidence>
<evidence type="ECO:0000256" key="6">
    <source>
        <dbReference type="ARBA" id="ARBA00023159"/>
    </source>
</evidence>
<keyword evidence="7" id="KW-0804">Transcription</keyword>
<dbReference type="PANTHER" id="PTHR13580:SF10">
    <property type="entry name" value="CYSTEINE_SERINE-RICH NUCLEAR PROTEIN 1"/>
    <property type="match status" value="1"/>
</dbReference>
<evidence type="ECO:0000256" key="1">
    <source>
        <dbReference type="ARBA" id="ARBA00004123"/>
    </source>
</evidence>
<sequence length="60" mass="6602">WAPRHRPGHVAFTGTTVFYFPWCQGFTSVPSRGGCAVGMASRHGVCATSCVNLYRKVQAW</sequence>
<feature type="domain" description="Cysteine/serine-rich nuclear protein N-terminal" evidence="9">
    <location>
        <begin position="8"/>
        <end position="54"/>
    </location>
</feature>
<evidence type="ECO:0000256" key="2">
    <source>
        <dbReference type="ARBA" id="ARBA00008548"/>
    </source>
</evidence>
<evidence type="ECO:0000256" key="5">
    <source>
        <dbReference type="ARBA" id="ARBA00023125"/>
    </source>
</evidence>
<dbReference type="GO" id="GO:0006915">
    <property type="term" value="P:apoptotic process"/>
    <property type="evidence" value="ECO:0007669"/>
    <property type="project" value="UniProtKB-KW"/>
</dbReference>
<dbReference type="GO" id="GO:0005634">
    <property type="term" value="C:nucleus"/>
    <property type="evidence" value="ECO:0007669"/>
    <property type="project" value="UniProtKB-SubCell"/>
</dbReference>
<evidence type="ECO:0000256" key="8">
    <source>
        <dbReference type="ARBA" id="ARBA00023242"/>
    </source>
</evidence>
<evidence type="ECO:0000313" key="11">
    <source>
        <dbReference type="Proteomes" id="UP000335636"/>
    </source>
</evidence>
<keyword evidence="4" id="KW-0805">Transcription regulation</keyword>
<proteinExistence type="inferred from homology"/>
<protein>
    <recommendedName>
        <fullName evidence="9">Cysteine/serine-rich nuclear protein N-terminal domain-containing protein</fullName>
    </recommendedName>
</protein>
<keyword evidence="5" id="KW-0238">DNA-binding</keyword>
<keyword evidence="3" id="KW-0053">Apoptosis</keyword>
<comment type="similarity">
    <text evidence="2">Belongs to the AXUD1 family.</text>
</comment>
<name>A0A5E4DCQ2_MARMO</name>
<feature type="non-terminal residue" evidence="10">
    <location>
        <position position="60"/>
    </location>
</feature>
<keyword evidence="8" id="KW-0539">Nucleus</keyword>
<feature type="non-terminal residue" evidence="10">
    <location>
        <position position="1"/>
    </location>
</feature>
<evidence type="ECO:0000259" key="9">
    <source>
        <dbReference type="Pfam" id="PF16019"/>
    </source>
</evidence>
<dbReference type="Pfam" id="PF16019">
    <property type="entry name" value="CSRNP_N"/>
    <property type="match status" value="1"/>
</dbReference>
<dbReference type="Proteomes" id="UP000335636">
    <property type="component" value="Unassembled WGS sequence"/>
</dbReference>
<evidence type="ECO:0000313" key="10">
    <source>
        <dbReference type="EMBL" id="VTJ90932.1"/>
    </source>
</evidence>
<keyword evidence="6" id="KW-0010">Activator</keyword>
<evidence type="ECO:0000256" key="7">
    <source>
        <dbReference type="ARBA" id="ARBA00023163"/>
    </source>
</evidence>
<dbReference type="AlphaFoldDB" id="A0A5E4DCQ2"/>
<reference evidence="10" key="1">
    <citation type="submission" date="2019-04" db="EMBL/GenBank/DDBJ databases">
        <authorList>
            <person name="Alioto T."/>
            <person name="Alioto T."/>
        </authorList>
    </citation>
    <scope>NUCLEOTIDE SEQUENCE [LARGE SCALE GENOMIC DNA]</scope>
</reference>
<dbReference type="GO" id="GO:0000981">
    <property type="term" value="F:DNA-binding transcription factor activity, RNA polymerase II-specific"/>
    <property type="evidence" value="ECO:0007669"/>
    <property type="project" value="TreeGrafter"/>
</dbReference>
<comment type="subcellular location">
    <subcellularLocation>
        <location evidence="1">Nucleus</location>
    </subcellularLocation>
</comment>
<dbReference type="InterPro" id="IPR031972">
    <property type="entry name" value="CSRNP_N"/>
</dbReference>
<gene>
    <name evidence="10" type="ORF">MONAX_5E023182</name>
</gene>
<evidence type="ECO:0000256" key="4">
    <source>
        <dbReference type="ARBA" id="ARBA00023015"/>
    </source>
</evidence>
<dbReference type="InterPro" id="IPR023260">
    <property type="entry name" value="Cys/Ser-rich_nuc_prot"/>
</dbReference>
<comment type="caution">
    <text evidence="10">The sequence shown here is derived from an EMBL/GenBank/DDBJ whole genome shotgun (WGS) entry which is preliminary data.</text>
</comment>
<keyword evidence="11" id="KW-1185">Reference proteome</keyword>
<organism evidence="10 11">
    <name type="scientific">Marmota monax</name>
    <name type="common">Woodchuck</name>
    <dbReference type="NCBI Taxonomy" id="9995"/>
    <lineage>
        <taxon>Eukaryota</taxon>
        <taxon>Metazoa</taxon>
        <taxon>Chordata</taxon>
        <taxon>Craniata</taxon>
        <taxon>Vertebrata</taxon>
        <taxon>Euteleostomi</taxon>
        <taxon>Mammalia</taxon>
        <taxon>Eutheria</taxon>
        <taxon>Euarchontoglires</taxon>
        <taxon>Glires</taxon>
        <taxon>Rodentia</taxon>
        <taxon>Sciuromorpha</taxon>
        <taxon>Sciuridae</taxon>
        <taxon>Xerinae</taxon>
        <taxon>Marmotini</taxon>
        <taxon>Marmota</taxon>
    </lineage>
</organism>
<dbReference type="PANTHER" id="PTHR13580">
    <property type="entry name" value="TGF-BETA INDUCED APOPTOSIS PROTEIN"/>
    <property type="match status" value="1"/>
</dbReference>
<dbReference type="GO" id="GO:0043565">
    <property type="term" value="F:sequence-specific DNA binding"/>
    <property type="evidence" value="ECO:0007669"/>
    <property type="project" value="TreeGrafter"/>
</dbReference>